<dbReference type="Gene3D" id="3.30.450.20">
    <property type="entry name" value="PAS domain"/>
    <property type="match status" value="2"/>
</dbReference>
<evidence type="ECO:0000313" key="8">
    <source>
        <dbReference type="Proteomes" id="UP000196125"/>
    </source>
</evidence>
<dbReference type="InterPro" id="IPR035919">
    <property type="entry name" value="EAL_sf"/>
</dbReference>
<dbReference type="PROSITE" id="PS50883">
    <property type="entry name" value="EAL"/>
    <property type="match status" value="1"/>
</dbReference>
<dbReference type="PROSITE" id="PS50887">
    <property type="entry name" value="GGDEF"/>
    <property type="match status" value="1"/>
</dbReference>
<name>A0A1Y6IWB9_9VIBR</name>
<evidence type="ECO:0000256" key="2">
    <source>
        <dbReference type="ARBA" id="ARBA00022636"/>
    </source>
</evidence>
<dbReference type="SUPFAM" id="SSF141868">
    <property type="entry name" value="EAL domain-like"/>
    <property type="match status" value="1"/>
</dbReference>
<dbReference type="InterPro" id="IPR052155">
    <property type="entry name" value="Biofilm_reg_signaling"/>
</dbReference>
<evidence type="ECO:0000313" key="7">
    <source>
        <dbReference type="EMBL" id="SMS01321.1"/>
    </source>
</evidence>
<dbReference type="InterPro" id="IPR035965">
    <property type="entry name" value="PAS-like_dom_sf"/>
</dbReference>
<accession>A0A1Y6IWB9</accession>
<evidence type="ECO:0000256" key="1">
    <source>
        <dbReference type="ARBA" id="ARBA00012282"/>
    </source>
</evidence>
<dbReference type="InterPro" id="IPR043128">
    <property type="entry name" value="Rev_trsase/Diguanyl_cyclase"/>
</dbReference>
<dbReference type="Proteomes" id="UP001283366">
    <property type="component" value="Unassembled WGS sequence"/>
</dbReference>
<dbReference type="SUPFAM" id="SSF55785">
    <property type="entry name" value="PYP-like sensor domain (PAS domain)"/>
    <property type="match status" value="2"/>
</dbReference>
<dbReference type="PANTHER" id="PTHR44757">
    <property type="entry name" value="DIGUANYLATE CYCLASE DGCP"/>
    <property type="match status" value="1"/>
</dbReference>
<dbReference type="OrthoDB" id="1316910at2"/>
<dbReference type="PANTHER" id="PTHR44757:SF2">
    <property type="entry name" value="BIOFILM ARCHITECTURE MAINTENANCE PROTEIN MBAA"/>
    <property type="match status" value="1"/>
</dbReference>
<dbReference type="NCBIfam" id="TIGR00229">
    <property type="entry name" value="sensory_box"/>
    <property type="match status" value="1"/>
</dbReference>
<dbReference type="GO" id="GO:0071111">
    <property type="term" value="F:cyclic-guanylate-specific phosphodiesterase activity"/>
    <property type="evidence" value="ECO:0007669"/>
    <property type="project" value="UniProtKB-EC"/>
</dbReference>
<evidence type="ECO:0000259" key="5">
    <source>
        <dbReference type="PROSITE" id="PS50887"/>
    </source>
</evidence>
<dbReference type="Gene3D" id="3.20.20.450">
    <property type="entry name" value="EAL domain"/>
    <property type="match status" value="1"/>
</dbReference>
<proteinExistence type="predicted"/>
<evidence type="ECO:0000259" key="3">
    <source>
        <dbReference type="PROSITE" id="PS50112"/>
    </source>
</evidence>
<dbReference type="InterPro" id="IPR013656">
    <property type="entry name" value="PAS_4"/>
</dbReference>
<keyword evidence="7" id="KW-0378">Hydrolase</keyword>
<dbReference type="CDD" id="cd01948">
    <property type="entry name" value="EAL"/>
    <property type="match status" value="1"/>
</dbReference>
<dbReference type="InterPro" id="IPR001633">
    <property type="entry name" value="EAL_dom"/>
</dbReference>
<dbReference type="SUPFAM" id="SSF55073">
    <property type="entry name" value="Nucleotide cyclase"/>
    <property type="match status" value="1"/>
</dbReference>
<dbReference type="CDD" id="cd01949">
    <property type="entry name" value="GGDEF"/>
    <property type="match status" value="1"/>
</dbReference>
<reference evidence="6 9" key="2">
    <citation type="submission" date="2023-11" db="EMBL/GenBank/DDBJ databases">
        <title>Plant-associative lifestyle of Vibrio porteresiae and its evolutionary dynamics.</title>
        <authorList>
            <person name="Rameshkumar N."/>
            <person name="Kirti K."/>
        </authorList>
    </citation>
    <scope>NUCLEOTIDE SEQUENCE [LARGE SCALE GENOMIC DNA]</scope>
    <source>
        <strain evidence="6 9">MSSRF38</strain>
    </source>
</reference>
<dbReference type="Gene3D" id="3.30.70.270">
    <property type="match status" value="1"/>
</dbReference>
<dbReference type="Pfam" id="PF00563">
    <property type="entry name" value="EAL"/>
    <property type="match status" value="1"/>
</dbReference>
<dbReference type="EC" id="3.1.4.52" evidence="1"/>
<dbReference type="SMART" id="SM00052">
    <property type="entry name" value="EAL"/>
    <property type="match status" value="1"/>
</dbReference>
<dbReference type="Proteomes" id="UP000196125">
    <property type="component" value="Unassembled WGS sequence"/>
</dbReference>
<dbReference type="NCBIfam" id="TIGR00254">
    <property type="entry name" value="GGDEF"/>
    <property type="match status" value="1"/>
</dbReference>
<dbReference type="FunFam" id="3.20.20.450:FF:000001">
    <property type="entry name" value="Cyclic di-GMP phosphodiesterase yahA"/>
    <property type="match status" value="1"/>
</dbReference>
<feature type="domain" description="GGDEF" evidence="5">
    <location>
        <begin position="278"/>
        <end position="411"/>
    </location>
</feature>
<dbReference type="EMBL" id="JAWRCO010000001">
    <property type="protein sequence ID" value="MDW6003079.1"/>
    <property type="molecule type" value="Genomic_DNA"/>
</dbReference>
<dbReference type="Pfam" id="PF08448">
    <property type="entry name" value="PAS_4"/>
    <property type="match status" value="1"/>
</dbReference>
<dbReference type="SMART" id="SM00091">
    <property type="entry name" value="PAS"/>
    <property type="match status" value="2"/>
</dbReference>
<dbReference type="PROSITE" id="PS50112">
    <property type="entry name" value="PAS"/>
    <property type="match status" value="1"/>
</dbReference>
<dbReference type="AlphaFoldDB" id="A0A1Y6IWB9"/>
<gene>
    <name evidence="7" type="primary">gmr_4</name>
    <name evidence="6" type="ORF">SBX37_09475</name>
    <name evidence="7" type="ORF">VIM7927_02607</name>
</gene>
<keyword evidence="9" id="KW-1185">Reference proteome</keyword>
<sequence length="679" mass="77163">MISQEFQRWFTQLTSHSPFFFAVLDDQHRYVMVNERYCETSGLTLEQLIGSNDKKVFGESFYQYIHPYYHRTLHGEIIETELTIDDMNVDTTLLISLAPLETEEQKTQIVFHAVDISEKQMLLHAVEESEKKFSTLQNMLQENLLIVEDNTIISCNPAAANYLGFKTTDELYGEQLSELFIQNATKKPFVLHQSPTQQNKVSCHTTKASGSERQVILRIETTEIFGNHAYFVLVHPQENKSAASLHQSPIDAHIDPLTGLYNRTGFTKRLEMFLSDDTPLVMLYLDIDNFKNINDSLGHHIGDKVIREVAARLKRLLPQNAILGHLGADEFGLLLPEPEKPRSAEMLSERIISLINQPFDLNYFTKRLACSIGSVTYPGDGNDARILLQNADTAMYEAKARGRNRMIRFSSQMNKEARTRLWLEIELQKALQQSGLEVWYQPKVSARDFSINGAEALVRWKHPVEGYISPGSFIPVAEKAGLIEHLGRAVMRDVFSTVKRWKRQGILPGPVAINLSPEQFGNPKLIDYMEKLLRSTQIDPSCITFELTESAVMSDSEHTLQMLNAIKKLGFTLSIDDFGTGYSSLSYLARFPIDELKIDRAFITDIDQLPKQVTVIENIINLGKSLQLKVVAEGVETQQQAILLSNLHCHSIQGFHFHRPQPKQEIEALFAQNSRHTPS</sequence>
<feature type="domain" description="EAL" evidence="4">
    <location>
        <begin position="420"/>
        <end position="674"/>
    </location>
</feature>
<dbReference type="SMART" id="SM00267">
    <property type="entry name" value="GGDEF"/>
    <property type="match status" value="1"/>
</dbReference>
<evidence type="ECO:0000259" key="4">
    <source>
        <dbReference type="PROSITE" id="PS50883"/>
    </source>
</evidence>
<dbReference type="InterPro" id="IPR000160">
    <property type="entry name" value="GGDEF_dom"/>
</dbReference>
<evidence type="ECO:0000313" key="9">
    <source>
        <dbReference type="Proteomes" id="UP001283366"/>
    </source>
</evidence>
<evidence type="ECO:0000313" key="6">
    <source>
        <dbReference type="EMBL" id="MDW6003079.1"/>
    </source>
</evidence>
<feature type="domain" description="PAS" evidence="3">
    <location>
        <begin position="6"/>
        <end position="67"/>
    </location>
</feature>
<reference evidence="7 8" key="1">
    <citation type="submission" date="2017-05" db="EMBL/GenBank/DDBJ databases">
        <authorList>
            <person name="Song R."/>
            <person name="Chenine A.L."/>
            <person name="Ruprecht R.M."/>
        </authorList>
    </citation>
    <scope>NUCLEOTIDE SEQUENCE [LARGE SCALE GENOMIC DNA]</scope>
    <source>
        <strain evidence="7 8">CECT 7927</strain>
    </source>
</reference>
<protein>
    <recommendedName>
        <fullName evidence="1">cyclic-guanylate-specific phosphodiesterase</fullName>
        <ecNumber evidence="1">3.1.4.52</ecNumber>
    </recommendedName>
</protein>
<dbReference type="Pfam" id="PF13426">
    <property type="entry name" value="PAS_9"/>
    <property type="match status" value="1"/>
</dbReference>
<dbReference type="Pfam" id="PF00990">
    <property type="entry name" value="GGDEF"/>
    <property type="match status" value="1"/>
</dbReference>
<dbReference type="EMBL" id="FXXI01000004">
    <property type="protein sequence ID" value="SMS01321.1"/>
    <property type="molecule type" value="Genomic_DNA"/>
</dbReference>
<organism evidence="7 8">
    <name type="scientific">Vibrio mangrovi</name>
    <dbReference type="NCBI Taxonomy" id="474394"/>
    <lineage>
        <taxon>Bacteria</taxon>
        <taxon>Pseudomonadati</taxon>
        <taxon>Pseudomonadota</taxon>
        <taxon>Gammaproteobacteria</taxon>
        <taxon>Vibrionales</taxon>
        <taxon>Vibrionaceae</taxon>
        <taxon>Vibrio</taxon>
    </lineage>
</organism>
<dbReference type="InterPro" id="IPR029787">
    <property type="entry name" value="Nucleotide_cyclase"/>
</dbReference>
<dbReference type="InterPro" id="IPR000014">
    <property type="entry name" value="PAS"/>
</dbReference>
<dbReference type="RefSeq" id="WP_087481354.1">
    <property type="nucleotide sequence ID" value="NZ_FXXI01000004.1"/>
</dbReference>
<dbReference type="CDD" id="cd00130">
    <property type="entry name" value="PAS"/>
    <property type="match status" value="1"/>
</dbReference>
<keyword evidence="2" id="KW-0973">c-di-GMP</keyword>